<reference evidence="15" key="2">
    <citation type="journal article" date="2020" name="Microorganisms">
        <title>Osmotic Adaptation and Compatible Solute Biosynthesis of Phototrophic Bacteria as Revealed from Genome Analyses.</title>
        <authorList>
            <person name="Imhoff J.F."/>
            <person name="Rahn T."/>
            <person name="Kunzel S."/>
            <person name="Keller A."/>
            <person name="Neulinger S.C."/>
        </authorList>
    </citation>
    <scope>NUCLEOTIDE SEQUENCE</scope>
    <source>
        <strain evidence="15">DSM 9154</strain>
    </source>
</reference>
<evidence type="ECO:0000259" key="14">
    <source>
        <dbReference type="Pfam" id="PF02882"/>
    </source>
</evidence>
<feature type="binding site" evidence="12">
    <location>
        <position position="248"/>
    </location>
    <ligand>
        <name>NADP(+)</name>
        <dbReference type="ChEBI" id="CHEBI:58349"/>
    </ligand>
</feature>
<dbReference type="SUPFAM" id="SSF51735">
    <property type="entry name" value="NAD(P)-binding Rossmann-fold domains"/>
    <property type="match status" value="1"/>
</dbReference>
<evidence type="ECO:0000256" key="3">
    <source>
        <dbReference type="ARBA" id="ARBA00022563"/>
    </source>
</evidence>
<comment type="function">
    <text evidence="12">Catalyzes the oxidation of 5,10-methylenetetrahydrofolate to 5,10-methenyltetrahydrofolate and then the hydrolysis of 5,10-methenyltetrahydrofolate to 10-formyltetrahydrofolate.</text>
</comment>
<dbReference type="InterPro" id="IPR046346">
    <property type="entry name" value="Aminoacid_DH-like_N_sf"/>
</dbReference>
<sequence length="312" mass="32878">MTQARASETAQSQGESAQLIDGKAYAADVRARVGRQVEQLRDQHGIQPGLAVVLVGEDAASQVYVNMKAKKTGEVGMQSFQHRLPIDTDEQTLLDLVHQLNADPNVHGILVQLPLPDQIDSEKVLAAIDPAKDVDGFHVVNAGLLSRGQLDRALVPCTPMGCLMLLEDQLGDLTGLNAVVLGRSNIVGKPMSQLLLARNCTVTIAHSKTKDLAAVCRNADILVAAVGRTRMVPGDWIKPGATVIDVGINRLPPEREGEKGPLVGDVDFDSAKQVAGAITPVPGGVGPMTIAVLLANTVTACCRAHGIAEPTV</sequence>
<keyword evidence="9 12" id="KW-0368">Histidine biosynthesis</keyword>
<evidence type="ECO:0000256" key="10">
    <source>
        <dbReference type="ARBA" id="ARBA00023167"/>
    </source>
</evidence>
<dbReference type="GO" id="GO:0035999">
    <property type="term" value="P:tetrahydrofolate interconversion"/>
    <property type="evidence" value="ECO:0007669"/>
    <property type="project" value="UniProtKB-UniRule"/>
</dbReference>
<evidence type="ECO:0000313" key="15">
    <source>
        <dbReference type="EMBL" id="MBK1696910.1"/>
    </source>
</evidence>
<keyword evidence="16" id="KW-1185">Reference proteome</keyword>
<keyword evidence="5 12" id="KW-0658">Purine biosynthesis</keyword>
<dbReference type="PRINTS" id="PR00085">
    <property type="entry name" value="THFDHDRGNASE"/>
</dbReference>
<comment type="catalytic activity">
    <reaction evidence="12">
        <text>(6R)-5,10-methylene-5,6,7,8-tetrahydrofolate + NADP(+) = (6R)-5,10-methenyltetrahydrofolate + NADPH</text>
        <dbReference type="Rhea" id="RHEA:22812"/>
        <dbReference type="ChEBI" id="CHEBI:15636"/>
        <dbReference type="ChEBI" id="CHEBI:57455"/>
        <dbReference type="ChEBI" id="CHEBI:57783"/>
        <dbReference type="ChEBI" id="CHEBI:58349"/>
        <dbReference type="EC" id="1.5.1.5"/>
    </reaction>
</comment>
<dbReference type="InterPro" id="IPR000672">
    <property type="entry name" value="THF_DH/CycHdrlase"/>
</dbReference>
<comment type="subunit">
    <text evidence="2 12">Homodimer.</text>
</comment>
<keyword evidence="10 12" id="KW-0486">Methionine biosynthesis</keyword>
<comment type="caution">
    <text evidence="15">The sequence shown here is derived from an EMBL/GenBank/DDBJ whole genome shotgun (WGS) entry which is preliminary data.</text>
</comment>
<dbReference type="Pfam" id="PF02882">
    <property type="entry name" value="THF_DHG_CYH_C"/>
    <property type="match status" value="1"/>
</dbReference>
<dbReference type="Gene3D" id="3.40.50.10860">
    <property type="entry name" value="Leucine Dehydrogenase, chain A, domain 1"/>
    <property type="match status" value="1"/>
</dbReference>
<dbReference type="GO" id="GO:0004488">
    <property type="term" value="F:methylenetetrahydrofolate dehydrogenase (NADP+) activity"/>
    <property type="evidence" value="ECO:0007669"/>
    <property type="project" value="UniProtKB-UniRule"/>
</dbReference>
<comment type="catalytic activity">
    <reaction evidence="12">
        <text>(6R)-5,10-methenyltetrahydrofolate + H2O = (6R)-10-formyltetrahydrofolate + H(+)</text>
        <dbReference type="Rhea" id="RHEA:23700"/>
        <dbReference type="ChEBI" id="CHEBI:15377"/>
        <dbReference type="ChEBI" id="CHEBI:15378"/>
        <dbReference type="ChEBI" id="CHEBI:57455"/>
        <dbReference type="ChEBI" id="CHEBI:195366"/>
        <dbReference type="EC" id="3.5.4.9"/>
    </reaction>
</comment>
<evidence type="ECO:0000256" key="4">
    <source>
        <dbReference type="ARBA" id="ARBA00022605"/>
    </source>
</evidence>
<evidence type="ECO:0000256" key="5">
    <source>
        <dbReference type="ARBA" id="ARBA00022755"/>
    </source>
</evidence>
<evidence type="ECO:0000313" key="16">
    <source>
        <dbReference type="Proteomes" id="UP000778970"/>
    </source>
</evidence>
<evidence type="ECO:0000256" key="11">
    <source>
        <dbReference type="ARBA" id="ARBA00023268"/>
    </source>
</evidence>
<keyword evidence="3 12" id="KW-0554">One-carbon metabolism</keyword>
<dbReference type="EMBL" id="NRRE01000020">
    <property type="protein sequence ID" value="MBK1696910.1"/>
    <property type="molecule type" value="Genomic_DNA"/>
</dbReference>
<dbReference type="Pfam" id="PF00763">
    <property type="entry name" value="THF_DHG_CYH"/>
    <property type="match status" value="1"/>
</dbReference>
<dbReference type="PROSITE" id="PS00767">
    <property type="entry name" value="THF_DHG_CYH_2"/>
    <property type="match status" value="1"/>
</dbReference>
<dbReference type="FunFam" id="3.40.50.720:FF:000006">
    <property type="entry name" value="Bifunctional protein FolD"/>
    <property type="match status" value="1"/>
</dbReference>
<evidence type="ECO:0000256" key="7">
    <source>
        <dbReference type="ARBA" id="ARBA00022857"/>
    </source>
</evidence>
<proteinExistence type="inferred from homology"/>
<dbReference type="GO" id="GO:0006164">
    <property type="term" value="P:purine nucleotide biosynthetic process"/>
    <property type="evidence" value="ECO:0007669"/>
    <property type="project" value="UniProtKB-KW"/>
</dbReference>
<dbReference type="NCBIfam" id="NF010783">
    <property type="entry name" value="PRK14186.1"/>
    <property type="match status" value="1"/>
</dbReference>
<dbReference type="InterPro" id="IPR020631">
    <property type="entry name" value="THF_DH/CycHdrlase_NAD-bd_dom"/>
</dbReference>
<dbReference type="Gene3D" id="3.40.50.720">
    <property type="entry name" value="NAD(P)-binding Rossmann-like Domain"/>
    <property type="match status" value="1"/>
</dbReference>
<dbReference type="NCBIfam" id="NF010785">
    <property type="entry name" value="PRK14188.1"/>
    <property type="match status" value="1"/>
</dbReference>
<dbReference type="PANTHER" id="PTHR48099:SF5">
    <property type="entry name" value="C-1-TETRAHYDROFOLATE SYNTHASE, CYTOPLASMIC"/>
    <property type="match status" value="1"/>
</dbReference>
<name>A0A934UZZ7_9PROT</name>
<keyword evidence="8 12" id="KW-0560">Oxidoreductase</keyword>
<feature type="domain" description="Tetrahydrofolate dehydrogenase/cyclohydrolase catalytic" evidence="13">
    <location>
        <begin position="20"/>
        <end position="135"/>
    </location>
</feature>
<evidence type="ECO:0000256" key="12">
    <source>
        <dbReference type="HAMAP-Rule" id="MF_01576"/>
    </source>
</evidence>
<dbReference type="AlphaFoldDB" id="A0A934UZZ7"/>
<feature type="binding site" evidence="12">
    <location>
        <begin position="182"/>
        <end position="184"/>
    </location>
    <ligand>
        <name>NADP(+)</name>
        <dbReference type="ChEBI" id="CHEBI:58349"/>
    </ligand>
</feature>
<keyword evidence="11 12" id="KW-0511">Multifunctional enzyme</keyword>
<dbReference type="EC" id="3.5.4.9" evidence="12"/>
<dbReference type="GO" id="GO:0000105">
    <property type="term" value="P:L-histidine biosynthetic process"/>
    <property type="evidence" value="ECO:0007669"/>
    <property type="project" value="UniProtKB-KW"/>
</dbReference>
<dbReference type="SUPFAM" id="SSF53223">
    <property type="entry name" value="Aminoacid dehydrogenase-like, N-terminal domain"/>
    <property type="match status" value="1"/>
</dbReference>
<evidence type="ECO:0000256" key="9">
    <source>
        <dbReference type="ARBA" id="ARBA00023102"/>
    </source>
</evidence>
<comment type="similarity">
    <text evidence="12">Belongs to the tetrahydrofolate dehydrogenase/cyclohydrolase family.</text>
</comment>
<accession>A0A934UZZ7</accession>
<reference evidence="15" key="1">
    <citation type="submission" date="2017-08" db="EMBL/GenBank/DDBJ databases">
        <authorList>
            <person name="Imhoff J.F."/>
            <person name="Rahn T."/>
            <person name="Kuenzel S."/>
            <person name="Neulinger S.C."/>
        </authorList>
    </citation>
    <scope>NUCLEOTIDE SEQUENCE</scope>
    <source>
        <strain evidence="15">DSM 9154</strain>
    </source>
</reference>
<dbReference type="HAMAP" id="MF_01576">
    <property type="entry name" value="THF_DHG_CYH"/>
    <property type="match status" value="1"/>
</dbReference>
<comment type="caution">
    <text evidence="12">Lacks conserved residue(s) required for the propagation of feature annotation.</text>
</comment>
<evidence type="ECO:0000256" key="2">
    <source>
        <dbReference type="ARBA" id="ARBA00011738"/>
    </source>
</evidence>
<feature type="domain" description="Tetrahydrofolate dehydrogenase/cyclohydrolase NAD(P)-binding" evidence="14">
    <location>
        <begin position="156"/>
        <end position="303"/>
    </location>
</feature>
<dbReference type="CDD" id="cd01080">
    <property type="entry name" value="NAD_bind_m-THF_DH_Cyclohyd"/>
    <property type="match status" value="1"/>
</dbReference>
<dbReference type="PANTHER" id="PTHR48099">
    <property type="entry name" value="C-1-TETRAHYDROFOLATE SYNTHASE, CYTOPLASMIC-RELATED"/>
    <property type="match status" value="1"/>
</dbReference>
<organism evidence="15 16">
    <name type="scientific">Rhodovibrio salinarum</name>
    <dbReference type="NCBI Taxonomy" id="1087"/>
    <lineage>
        <taxon>Bacteria</taxon>
        <taxon>Pseudomonadati</taxon>
        <taxon>Pseudomonadota</taxon>
        <taxon>Alphaproteobacteria</taxon>
        <taxon>Rhodospirillales</taxon>
        <taxon>Rhodovibrionaceae</taxon>
        <taxon>Rhodovibrio</taxon>
    </lineage>
</organism>
<evidence type="ECO:0000256" key="1">
    <source>
        <dbReference type="ARBA" id="ARBA00004777"/>
    </source>
</evidence>
<gene>
    <name evidence="12" type="primary">folD</name>
    <name evidence="15" type="ORF">CKO21_06585</name>
</gene>
<evidence type="ECO:0000259" key="13">
    <source>
        <dbReference type="Pfam" id="PF00763"/>
    </source>
</evidence>
<protein>
    <recommendedName>
        <fullName evidence="12">Bifunctional protein FolD</fullName>
    </recommendedName>
    <domain>
        <recommendedName>
            <fullName evidence="12">Methylenetetrahydrofolate dehydrogenase</fullName>
            <ecNumber evidence="12">1.5.1.5</ecNumber>
        </recommendedName>
    </domain>
    <domain>
        <recommendedName>
            <fullName evidence="12">Methenyltetrahydrofolate cyclohydrolase</fullName>
            <ecNumber evidence="12">3.5.4.9</ecNumber>
        </recommendedName>
    </domain>
</protein>
<dbReference type="EC" id="1.5.1.5" evidence="12"/>
<evidence type="ECO:0000256" key="6">
    <source>
        <dbReference type="ARBA" id="ARBA00022801"/>
    </source>
</evidence>
<comment type="pathway">
    <text evidence="1 12">One-carbon metabolism; tetrahydrofolate interconversion.</text>
</comment>
<keyword evidence="6 12" id="KW-0378">Hydrolase</keyword>
<dbReference type="GO" id="GO:0004477">
    <property type="term" value="F:methenyltetrahydrofolate cyclohydrolase activity"/>
    <property type="evidence" value="ECO:0007669"/>
    <property type="project" value="UniProtKB-UniRule"/>
</dbReference>
<dbReference type="NCBIfam" id="NF008058">
    <property type="entry name" value="PRK10792.1"/>
    <property type="match status" value="1"/>
</dbReference>
<dbReference type="Proteomes" id="UP000778970">
    <property type="component" value="Unassembled WGS sequence"/>
</dbReference>
<dbReference type="InterPro" id="IPR020867">
    <property type="entry name" value="THF_DH/CycHdrlase_CS"/>
</dbReference>
<keyword evidence="7 12" id="KW-0521">NADP</keyword>
<dbReference type="RefSeq" id="WP_051431697.1">
    <property type="nucleotide sequence ID" value="NZ_NRRE01000020.1"/>
</dbReference>
<keyword evidence="4 12" id="KW-0028">Amino-acid biosynthesis</keyword>
<dbReference type="InterPro" id="IPR020630">
    <property type="entry name" value="THF_DH/CycHdrlase_cat_dom"/>
</dbReference>
<evidence type="ECO:0000256" key="8">
    <source>
        <dbReference type="ARBA" id="ARBA00023002"/>
    </source>
</evidence>
<dbReference type="GO" id="GO:0005829">
    <property type="term" value="C:cytosol"/>
    <property type="evidence" value="ECO:0007669"/>
    <property type="project" value="TreeGrafter"/>
</dbReference>
<dbReference type="FunFam" id="3.40.50.10860:FF:000005">
    <property type="entry name" value="C-1-tetrahydrofolate synthase, cytoplasmic, putative"/>
    <property type="match status" value="1"/>
</dbReference>
<dbReference type="InterPro" id="IPR036291">
    <property type="entry name" value="NAD(P)-bd_dom_sf"/>
</dbReference>
<dbReference type="GO" id="GO:0009086">
    <property type="term" value="P:methionine biosynthetic process"/>
    <property type="evidence" value="ECO:0007669"/>
    <property type="project" value="UniProtKB-KW"/>
</dbReference>